<evidence type="ECO:0000313" key="3">
    <source>
        <dbReference type="EMBL" id="KAF7640368.1"/>
    </source>
</evidence>
<evidence type="ECO:0000256" key="2">
    <source>
        <dbReference type="SAM" id="Phobius"/>
    </source>
</evidence>
<dbReference type="OrthoDB" id="5836881at2759"/>
<feature type="transmembrane region" description="Helical" evidence="2">
    <location>
        <begin position="37"/>
        <end position="54"/>
    </location>
</feature>
<name>A0A8T0A4R5_9BILA</name>
<dbReference type="Proteomes" id="UP000605970">
    <property type="component" value="Unassembled WGS sequence"/>
</dbReference>
<feature type="transmembrane region" description="Helical" evidence="2">
    <location>
        <begin position="60"/>
        <end position="84"/>
    </location>
</feature>
<organism evidence="3 4">
    <name type="scientific">Meloidogyne graminicola</name>
    <dbReference type="NCBI Taxonomy" id="189291"/>
    <lineage>
        <taxon>Eukaryota</taxon>
        <taxon>Metazoa</taxon>
        <taxon>Ecdysozoa</taxon>
        <taxon>Nematoda</taxon>
        <taxon>Chromadorea</taxon>
        <taxon>Rhabditida</taxon>
        <taxon>Tylenchina</taxon>
        <taxon>Tylenchomorpha</taxon>
        <taxon>Tylenchoidea</taxon>
        <taxon>Meloidogynidae</taxon>
        <taxon>Meloidogyninae</taxon>
        <taxon>Meloidogyne</taxon>
    </lineage>
</organism>
<feature type="compositionally biased region" description="Basic and acidic residues" evidence="1">
    <location>
        <begin position="137"/>
        <end position="152"/>
    </location>
</feature>
<protein>
    <submittedName>
        <fullName evidence="3">Uncharacterized protein</fullName>
    </submittedName>
</protein>
<keyword evidence="2" id="KW-1133">Transmembrane helix</keyword>
<keyword evidence="2" id="KW-0812">Transmembrane</keyword>
<proteinExistence type="predicted"/>
<comment type="caution">
    <text evidence="3">The sequence shown here is derived from an EMBL/GenBank/DDBJ whole genome shotgun (WGS) entry which is preliminary data.</text>
</comment>
<evidence type="ECO:0000313" key="4">
    <source>
        <dbReference type="Proteomes" id="UP000605970"/>
    </source>
</evidence>
<keyword evidence="2" id="KW-0472">Membrane</keyword>
<evidence type="ECO:0000256" key="1">
    <source>
        <dbReference type="SAM" id="MobiDB-lite"/>
    </source>
</evidence>
<sequence>MSEAKKIDSQPLLSSSASLLCSPDDDSKTKSKYHFEVAILALVTMVLAAFILQALANCEFFYACLAVLPIVLFLTFFGYEWVTYFSYALTRRRRAYFDVRNLFGTYQPRKSTDLARQFKPDPPTPSASNQSTTEGIRFPEEDIGGGDKESGSEKGVAWWNEHHPDIYAKATIMVYRWFFVHEPIWTIEELFES</sequence>
<feature type="region of interest" description="Disordered" evidence="1">
    <location>
        <begin position="114"/>
        <end position="152"/>
    </location>
</feature>
<gene>
    <name evidence="3" type="ORF">Mgra_00000189</name>
</gene>
<keyword evidence="4" id="KW-1185">Reference proteome</keyword>
<dbReference type="AlphaFoldDB" id="A0A8T0A4R5"/>
<accession>A0A8T0A4R5</accession>
<reference evidence="3" key="1">
    <citation type="journal article" date="2020" name="Ecol. Evol.">
        <title>Genome structure and content of the rice root-knot nematode (Meloidogyne graminicola).</title>
        <authorList>
            <person name="Phan N.T."/>
            <person name="Danchin E.G.J."/>
            <person name="Klopp C."/>
            <person name="Perfus-Barbeoch L."/>
            <person name="Kozlowski D.K."/>
            <person name="Koutsovoulos G.D."/>
            <person name="Lopez-Roques C."/>
            <person name="Bouchez O."/>
            <person name="Zahm M."/>
            <person name="Besnard G."/>
            <person name="Bellafiore S."/>
        </authorList>
    </citation>
    <scope>NUCLEOTIDE SEQUENCE</scope>
    <source>
        <strain evidence="3">VN-18</strain>
    </source>
</reference>
<dbReference type="EMBL" id="JABEBT010000001">
    <property type="protein sequence ID" value="KAF7640368.1"/>
    <property type="molecule type" value="Genomic_DNA"/>
</dbReference>